<feature type="compositionally biased region" description="Polar residues" evidence="1">
    <location>
        <begin position="176"/>
        <end position="187"/>
    </location>
</feature>
<evidence type="ECO:0000313" key="2">
    <source>
        <dbReference type="EMBL" id="EDQ88808.1"/>
    </source>
</evidence>
<feature type="compositionally biased region" description="Polar residues" evidence="1">
    <location>
        <begin position="117"/>
        <end position="132"/>
    </location>
</feature>
<gene>
    <name evidence="2" type="ORF">MONBRDRAFT_8680</name>
</gene>
<proteinExistence type="predicted"/>
<dbReference type="RefSeq" id="XP_001746421.1">
    <property type="nucleotide sequence ID" value="XM_001746369.1"/>
</dbReference>
<dbReference type="AlphaFoldDB" id="A9V0T1"/>
<dbReference type="GeneID" id="5891656"/>
<name>A9V0T1_MONBE</name>
<protein>
    <submittedName>
        <fullName evidence="2">Uncharacterized protein</fullName>
    </submittedName>
</protein>
<accession>A9V0T1</accession>
<dbReference type="EMBL" id="CH991553">
    <property type="protein sequence ID" value="EDQ88808.1"/>
    <property type="molecule type" value="Genomic_DNA"/>
</dbReference>
<dbReference type="InParanoid" id="A9V0T1"/>
<evidence type="ECO:0000256" key="1">
    <source>
        <dbReference type="SAM" id="MobiDB-lite"/>
    </source>
</evidence>
<dbReference type="OMA" id="ETISKWW"/>
<dbReference type="Pfam" id="PF14825">
    <property type="entry name" value="CFAP77"/>
    <property type="match status" value="1"/>
</dbReference>
<evidence type="ECO:0000313" key="3">
    <source>
        <dbReference type="Proteomes" id="UP000001357"/>
    </source>
</evidence>
<feature type="region of interest" description="Disordered" evidence="1">
    <location>
        <begin position="46"/>
        <end position="258"/>
    </location>
</feature>
<feature type="compositionally biased region" description="Basic and acidic residues" evidence="1">
    <location>
        <begin position="138"/>
        <end position="164"/>
    </location>
</feature>
<dbReference type="Proteomes" id="UP000001357">
    <property type="component" value="Unassembled WGS sequence"/>
</dbReference>
<dbReference type="PANTHER" id="PTHR28617:SF1">
    <property type="entry name" value="CILIA- AND FLAGELLA-ASSOCIATED PROTEIN 77"/>
    <property type="match status" value="1"/>
</dbReference>
<organism evidence="2 3">
    <name type="scientific">Monosiga brevicollis</name>
    <name type="common">Choanoflagellate</name>
    <dbReference type="NCBI Taxonomy" id="81824"/>
    <lineage>
        <taxon>Eukaryota</taxon>
        <taxon>Choanoflagellata</taxon>
        <taxon>Craspedida</taxon>
        <taxon>Salpingoecidae</taxon>
        <taxon>Monosiga</taxon>
    </lineage>
</organism>
<dbReference type="PANTHER" id="PTHR28617">
    <property type="entry name" value="CILIA- AND FLAGELLA-ASSOCIATED PROTEIN 77"/>
    <property type="match status" value="1"/>
</dbReference>
<keyword evidence="3" id="KW-1185">Reference proteome</keyword>
<reference evidence="2 3" key="1">
    <citation type="journal article" date="2008" name="Nature">
        <title>The genome of the choanoflagellate Monosiga brevicollis and the origin of metazoans.</title>
        <authorList>
            <consortium name="JGI Sequencing"/>
            <person name="King N."/>
            <person name="Westbrook M.J."/>
            <person name="Young S.L."/>
            <person name="Kuo A."/>
            <person name="Abedin M."/>
            <person name="Chapman J."/>
            <person name="Fairclough S."/>
            <person name="Hellsten U."/>
            <person name="Isogai Y."/>
            <person name="Letunic I."/>
            <person name="Marr M."/>
            <person name="Pincus D."/>
            <person name="Putnam N."/>
            <person name="Rokas A."/>
            <person name="Wright K.J."/>
            <person name="Zuzow R."/>
            <person name="Dirks W."/>
            <person name="Good M."/>
            <person name="Goodstein D."/>
            <person name="Lemons D."/>
            <person name="Li W."/>
            <person name="Lyons J.B."/>
            <person name="Morris A."/>
            <person name="Nichols S."/>
            <person name="Richter D.J."/>
            <person name="Salamov A."/>
            <person name="Bork P."/>
            <person name="Lim W.A."/>
            <person name="Manning G."/>
            <person name="Miller W.T."/>
            <person name="McGinnis W."/>
            <person name="Shapiro H."/>
            <person name="Tjian R."/>
            <person name="Grigoriev I.V."/>
            <person name="Rokhsar D."/>
        </authorList>
    </citation>
    <scope>NUCLEOTIDE SEQUENCE [LARGE SCALE GENOMIC DNA]</scope>
    <source>
        <strain evidence="3">MX1 / ATCC 50154</strain>
    </source>
</reference>
<sequence length="282" mass="30445">MREFEQGFSVSIERQAAERRNLLLQKSDVGRAKAPVSGEKILGIVHGKTQKKDSSAAEIMAGWAETAESPSSTKRAGKADVGRARVPISSSPDVDKRVHGAPSKKRSEDGGSLLKWNMSNSATTSQASSRNPLLQRAELGRPRPPQEKDILNRVHGKPSEDPKKRGGVSAAFSGWDDQSSGSPSRRSVQLGAVGQPRPPIAQGVDSIVHGRRTFAKEGGARDALSNYKPSTPVSHRRPAHDVPKDMCFGKPSPAPEPVASLLTSTYADQWVRDQLNKQQKAH</sequence>
<dbReference type="KEGG" id="mbr:MONBRDRAFT_8680"/>
<dbReference type="InterPro" id="IPR029147">
    <property type="entry name" value="CFAP77"/>
</dbReference>